<reference evidence="2" key="2">
    <citation type="journal article" date="2019" name="Genome Biol. Evol.">
        <title>Day and night: Metabolic profiles and evolutionary relationships of six axenic non-marine cyanobacteria.</title>
        <authorList>
            <person name="Will S.E."/>
            <person name="Henke P."/>
            <person name="Boedeker C."/>
            <person name="Huang S."/>
            <person name="Brinkmann H."/>
            <person name="Rohde M."/>
            <person name="Jarek M."/>
            <person name="Friedl T."/>
            <person name="Seufert S."/>
            <person name="Schumacher M."/>
            <person name="Overmann J."/>
            <person name="Neumann-Schaal M."/>
            <person name="Petersen J."/>
        </authorList>
    </citation>
    <scope>NUCLEOTIDE SEQUENCE [LARGE SCALE GENOMIC DNA]</scope>
    <source>
        <strain evidence="2">PCC 7102</strain>
    </source>
</reference>
<comment type="caution">
    <text evidence="2">The sequence shown here is derived from an EMBL/GenBank/DDBJ whole genome shotgun (WGS) entry which is preliminary data.</text>
</comment>
<accession>A0A433V4J4</accession>
<gene>
    <name evidence="2" type="ORF">DSM106972_070280</name>
</gene>
<dbReference type="Proteomes" id="UP000271624">
    <property type="component" value="Unassembled WGS sequence"/>
</dbReference>
<reference evidence="2" key="1">
    <citation type="submission" date="2018-12" db="EMBL/GenBank/DDBJ databases">
        <authorList>
            <person name="Will S."/>
            <person name="Neumann-Schaal M."/>
            <person name="Henke P."/>
        </authorList>
    </citation>
    <scope>NUCLEOTIDE SEQUENCE</scope>
    <source>
        <strain evidence="2">PCC 7102</strain>
    </source>
</reference>
<evidence type="ECO:0000313" key="3">
    <source>
        <dbReference type="Proteomes" id="UP000271624"/>
    </source>
</evidence>
<protein>
    <submittedName>
        <fullName evidence="2">Uncharacterized protein</fullName>
    </submittedName>
</protein>
<dbReference type="AlphaFoldDB" id="A0A433V4J4"/>
<evidence type="ECO:0000256" key="1">
    <source>
        <dbReference type="SAM" id="MobiDB-lite"/>
    </source>
</evidence>
<sequence length="86" mass="9952">MQWYVIMLTTKTQRRWEQRNGEPWPIDPVTGKFARASHPRPLADGGDPMFVEPAFGDPNTEHMIPDPVTGETDQQRFGKRRKTTNE</sequence>
<dbReference type="EMBL" id="RSCL01000021">
    <property type="protein sequence ID" value="RUT01022.1"/>
    <property type="molecule type" value="Genomic_DNA"/>
</dbReference>
<evidence type="ECO:0000313" key="2">
    <source>
        <dbReference type="EMBL" id="RUT01022.1"/>
    </source>
</evidence>
<feature type="compositionally biased region" description="Basic residues" evidence="1">
    <location>
        <begin position="77"/>
        <end position="86"/>
    </location>
</feature>
<keyword evidence="3" id="KW-1185">Reference proteome</keyword>
<organism evidence="2 3">
    <name type="scientific">Dulcicalothrix desertica PCC 7102</name>
    <dbReference type="NCBI Taxonomy" id="232991"/>
    <lineage>
        <taxon>Bacteria</taxon>
        <taxon>Bacillati</taxon>
        <taxon>Cyanobacteriota</taxon>
        <taxon>Cyanophyceae</taxon>
        <taxon>Nostocales</taxon>
        <taxon>Calotrichaceae</taxon>
        <taxon>Dulcicalothrix</taxon>
    </lineage>
</organism>
<proteinExistence type="predicted"/>
<name>A0A433V4J4_9CYAN</name>
<feature type="region of interest" description="Disordered" evidence="1">
    <location>
        <begin position="54"/>
        <end position="86"/>
    </location>
</feature>